<keyword evidence="1 3" id="KW-0808">Transferase</keyword>
<evidence type="ECO:0000256" key="1">
    <source>
        <dbReference type="ARBA" id="ARBA00022679"/>
    </source>
</evidence>
<dbReference type="EMBL" id="JMQC01000008">
    <property type="protein sequence ID" value="KFN02019.1"/>
    <property type="molecule type" value="Genomic_DNA"/>
</dbReference>
<evidence type="ECO:0000313" key="5">
    <source>
        <dbReference type="Proteomes" id="UP000029389"/>
    </source>
</evidence>
<evidence type="ECO:0000259" key="2">
    <source>
        <dbReference type="PROSITE" id="PS51186"/>
    </source>
</evidence>
<dbReference type="RefSeq" id="WP_042980372.1">
    <property type="nucleotide sequence ID" value="NZ_JMQC01000008.1"/>
</dbReference>
<dbReference type="InterPro" id="IPR016181">
    <property type="entry name" value="Acyl_CoA_acyltransferase"/>
</dbReference>
<dbReference type="AlphaFoldDB" id="A0A090YT29"/>
<dbReference type="InterPro" id="IPR000182">
    <property type="entry name" value="GNAT_dom"/>
</dbReference>
<reference evidence="3 5" key="1">
    <citation type="submission" date="2014-04" db="EMBL/GenBank/DDBJ databases">
        <authorList>
            <person name="Bishop-Lilly K.A."/>
            <person name="Broomall S.M."/>
            <person name="Chain P.S."/>
            <person name="Chertkov O."/>
            <person name="Coyne S.R."/>
            <person name="Daligault H.E."/>
            <person name="Davenport K.W."/>
            <person name="Erkkila T."/>
            <person name="Frey K.G."/>
            <person name="Gibbons H.S."/>
            <person name="Gu W."/>
            <person name="Jaissle J."/>
            <person name="Johnson S.L."/>
            <person name="Koroleva G.I."/>
            <person name="Ladner J.T."/>
            <person name="Lo C.-C."/>
            <person name="Minogue T.D."/>
            <person name="Munk C."/>
            <person name="Palacios G.F."/>
            <person name="Redden C.L."/>
            <person name="Rosenzweig C.N."/>
            <person name="Scholz M.B."/>
            <person name="Teshima H."/>
            <person name="Xu Y."/>
        </authorList>
    </citation>
    <scope>NUCLEOTIDE SEQUENCE [LARGE SCALE GENOMIC DNA]</scope>
    <source>
        <strain evidence="3 5">BHP</strain>
    </source>
</reference>
<dbReference type="PANTHER" id="PTHR13947:SF37">
    <property type="entry name" value="LD18367P"/>
    <property type="match status" value="1"/>
</dbReference>
<gene>
    <name evidence="4" type="ORF">D0U04_04145</name>
    <name evidence="3" type="ORF">DJ93_1705</name>
</gene>
<proteinExistence type="predicted"/>
<comment type="caution">
    <text evidence="3">The sequence shown here is derived from an EMBL/GenBank/DDBJ whole genome shotgun (WGS) entry which is preliminary data.</text>
</comment>
<dbReference type="EMBL" id="QVOD01000003">
    <property type="protein sequence ID" value="RFT68072.1"/>
    <property type="molecule type" value="Genomic_DNA"/>
</dbReference>
<dbReference type="PROSITE" id="PS51186">
    <property type="entry name" value="GNAT"/>
    <property type="match status" value="1"/>
</dbReference>
<dbReference type="Gene3D" id="3.40.630.30">
    <property type="match status" value="1"/>
</dbReference>
<evidence type="ECO:0000313" key="4">
    <source>
        <dbReference type="EMBL" id="RFT68072.1"/>
    </source>
</evidence>
<dbReference type="PANTHER" id="PTHR13947">
    <property type="entry name" value="GNAT FAMILY N-ACETYLTRANSFERASE"/>
    <property type="match status" value="1"/>
</dbReference>
<dbReference type="CDD" id="cd04301">
    <property type="entry name" value="NAT_SF"/>
    <property type="match status" value="1"/>
</dbReference>
<dbReference type="GO" id="GO:0008080">
    <property type="term" value="F:N-acetyltransferase activity"/>
    <property type="evidence" value="ECO:0007669"/>
    <property type="project" value="InterPro"/>
</dbReference>
<dbReference type="Proteomes" id="UP000264294">
    <property type="component" value="Unassembled WGS sequence"/>
</dbReference>
<sequence>MNEKICIIPYESKFQDEVVDLIVHIQQKEYNVPITKEEQPDLLEIETFYQRNQGNFWVATYDGKVVGTVALLDIGNHQIALRKMFVKKEFRGKEWGASHLLLQKAISWAENKKLKGIYLGTTLKFLAAHRFYEKNGFQSVGMEELPKSFPVLEVDKKFYGYNL</sequence>
<dbReference type="STRING" id="1405.B7492_25015"/>
<name>A0A090YT29_9BACI</name>
<dbReference type="PATRIC" id="fig|1405.8.peg.1899"/>
<organism evidence="3 5">
    <name type="scientific">Bacillus clarus</name>
    <dbReference type="NCBI Taxonomy" id="2338372"/>
    <lineage>
        <taxon>Bacteria</taxon>
        <taxon>Bacillati</taxon>
        <taxon>Bacillota</taxon>
        <taxon>Bacilli</taxon>
        <taxon>Bacillales</taxon>
        <taxon>Bacillaceae</taxon>
        <taxon>Bacillus</taxon>
        <taxon>Bacillus cereus group</taxon>
    </lineage>
</organism>
<reference evidence="4 6" key="2">
    <citation type="submission" date="2018-08" db="EMBL/GenBank/DDBJ databases">
        <title>Bacillus clarus sp. nov. strain PS00077A.</title>
        <authorList>
            <person name="Mendez Acevedo M."/>
            <person name="Carroll L."/>
            <person name="Mukherjee M."/>
            <person name="Wiedmann M."/>
            <person name="Kovac J."/>
        </authorList>
    </citation>
    <scope>NUCLEOTIDE SEQUENCE [LARGE SCALE GENOMIC DNA]</scope>
    <source>
        <strain evidence="4 6">PS00077A</strain>
    </source>
</reference>
<dbReference type="InterPro" id="IPR050769">
    <property type="entry name" value="NAT_camello-type"/>
</dbReference>
<evidence type="ECO:0000313" key="3">
    <source>
        <dbReference type="EMBL" id="KFN02019.1"/>
    </source>
</evidence>
<dbReference type="Pfam" id="PF00583">
    <property type="entry name" value="Acetyltransf_1"/>
    <property type="match status" value="1"/>
</dbReference>
<dbReference type="Proteomes" id="UP000029389">
    <property type="component" value="Unassembled WGS sequence"/>
</dbReference>
<feature type="domain" description="N-acetyltransferase" evidence="2">
    <location>
        <begin position="8"/>
        <end position="159"/>
    </location>
</feature>
<protein>
    <submittedName>
        <fullName evidence="3">Acetyltransferase family protein</fullName>
    </submittedName>
    <submittedName>
        <fullName evidence="4">N-acetyltransferase</fullName>
    </submittedName>
</protein>
<evidence type="ECO:0000313" key="6">
    <source>
        <dbReference type="Proteomes" id="UP000264294"/>
    </source>
</evidence>
<keyword evidence="6" id="KW-1185">Reference proteome</keyword>
<accession>A0A090YT29</accession>
<dbReference type="SUPFAM" id="SSF55729">
    <property type="entry name" value="Acyl-CoA N-acyltransferases (Nat)"/>
    <property type="match status" value="1"/>
</dbReference>